<evidence type="ECO:0000256" key="1">
    <source>
        <dbReference type="SAM" id="SignalP"/>
    </source>
</evidence>
<evidence type="ECO:0000313" key="3">
    <source>
        <dbReference type="EMBL" id="KAH3789853.1"/>
    </source>
</evidence>
<keyword evidence="4" id="KW-1185">Reference proteome</keyword>
<name>A0A9D4F2J8_DREPO</name>
<evidence type="ECO:0000259" key="2">
    <source>
        <dbReference type="Pfam" id="PF00024"/>
    </source>
</evidence>
<dbReference type="SUPFAM" id="SSF57414">
    <property type="entry name" value="Hairpin loop containing domain-like"/>
    <property type="match status" value="1"/>
</dbReference>
<proteinExistence type="predicted"/>
<dbReference type="AlphaFoldDB" id="A0A9D4F2J8"/>
<keyword evidence="1" id="KW-0732">Signal</keyword>
<evidence type="ECO:0000313" key="4">
    <source>
        <dbReference type="Proteomes" id="UP000828390"/>
    </source>
</evidence>
<organism evidence="3 4">
    <name type="scientific">Dreissena polymorpha</name>
    <name type="common">Zebra mussel</name>
    <name type="synonym">Mytilus polymorpha</name>
    <dbReference type="NCBI Taxonomy" id="45954"/>
    <lineage>
        <taxon>Eukaryota</taxon>
        <taxon>Metazoa</taxon>
        <taxon>Spiralia</taxon>
        <taxon>Lophotrochozoa</taxon>
        <taxon>Mollusca</taxon>
        <taxon>Bivalvia</taxon>
        <taxon>Autobranchia</taxon>
        <taxon>Heteroconchia</taxon>
        <taxon>Euheterodonta</taxon>
        <taxon>Imparidentia</taxon>
        <taxon>Neoheterodontei</taxon>
        <taxon>Myida</taxon>
        <taxon>Dreissenoidea</taxon>
        <taxon>Dreissenidae</taxon>
        <taxon>Dreissena</taxon>
    </lineage>
</organism>
<feature type="signal peptide" evidence="1">
    <location>
        <begin position="1"/>
        <end position="19"/>
    </location>
</feature>
<reference evidence="3" key="2">
    <citation type="submission" date="2020-11" db="EMBL/GenBank/DDBJ databases">
        <authorList>
            <person name="McCartney M.A."/>
            <person name="Auch B."/>
            <person name="Kono T."/>
            <person name="Mallez S."/>
            <person name="Becker A."/>
            <person name="Gohl D.M."/>
            <person name="Silverstein K.A.T."/>
            <person name="Koren S."/>
            <person name="Bechman K.B."/>
            <person name="Herman A."/>
            <person name="Abrahante J.E."/>
            <person name="Garbe J."/>
        </authorList>
    </citation>
    <scope>NUCLEOTIDE SEQUENCE</scope>
    <source>
        <strain evidence="3">Duluth1</strain>
        <tissue evidence="3">Whole animal</tissue>
    </source>
</reference>
<dbReference type="Pfam" id="PF00024">
    <property type="entry name" value="PAN_1"/>
    <property type="match status" value="1"/>
</dbReference>
<gene>
    <name evidence="3" type="ORF">DPMN_168042</name>
</gene>
<sequence length="101" mass="10742">MVSMFIRSGVLALLCMAHAATQEQFVFKHVIALSGFRCDASAKSVGVVRSKLMCAGACKRDVGCKAFFHDVTSGECFTYGTVPTSIAGCSVRHGAFFKKPG</sequence>
<feature type="chain" id="PRO_5038669872" description="Apple domain-containing protein" evidence="1">
    <location>
        <begin position="20"/>
        <end position="101"/>
    </location>
</feature>
<dbReference type="InterPro" id="IPR003609">
    <property type="entry name" value="Pan_app"/>
</dbReference>
<comment type="caution">
    <text evidence="3">The sequence shown here is derived from an EMBL/GenBank/DDBJ whole genome shotgun (WGS) entry which is preliminary data.</text>
</comment>
<dbReference type="EMBL" id="JAIWYP010000008">
    <property type="protein sequence ID" value="KAH3789853.1"/>
    <property type="molecule type" value="Genomic_DNA"/>
</dbReference>
<reference evidence="3" key="1">
    <citation type="journal article" date="2019" name="bioRxiv">
        <title>The Genome of the Zebra Mussel, Dreissena polymorpha: A Resource for Invasive Species Research.</title>
        <authorList>
            <person name="McCartney M.A."/>
            <person name="Auch B."/>
            <person name="Kono T."/>
            <person name="Mallez S."/>
            <person name="Zhang Y."/>
            <person name="Obille A."/>
            <person name="Becker A."/>
            <person name="Abrahante J.E."/>
            <person name="Garbe J."/>
            <person name="Badalamenti J.P."/>
            <person name="Herman A."/>
            <person name="Mangelson H."/>
            <person name="Liachko I."/>
            <person name="Sullivan S."/>
            <person name="Sone E.D."/>
            <person name="Koren S."/>
            <person name="Silverstein K.A.T."/>
            <person name="Beckman K.B."/>
            <person name="Gohl D.M."/>
        </authorList>
    </citation>
    <scope>NUCLEOTIDE SEQUENCE</scope>
    <source>
        <strain evidence="3">Duluth1</strain>
        <tissue evidence="3">Whole animal</tissue>
    </source>
</reference>
<protein>
    <recommendedName>
        <fullName evidence="2">Apple domain-containing protein</fullName>
    </recommendedName>
</protein>
<dbReference type="Proteomes" id="UP000828390">
    <property type="component" value="Unassembled WGS sequence"/>
</dbReference>
<accession>A0A9D4F2J8</accession>
<feature type="domain" description="Apple" evidence="2">
    <location>
        <begin position="38"/>
        <end position="84"/>
    </location>
</feature>